<feature type="region of interest" description="Disordered" evidence="1">
    <location>
        <begin position="669"/>
        <end position="787"/>
    </location>
</feature>
<proteinExistence type="predicted"/>
<dbReference type="OrthoDB" id="4064064at2759"/>
<feature type="compositionally biased region" description="Polar residues" evidence="1">
    <location>
        <begin position="99"/>
        <end position="108"/>
    </location>
</feature>
<feature type="region of interest" description="Disordered" evidence="1">
    <location>
        <begin position="1"/>
        <end position="21"/>
    </location>
</feature>
<feature type="compositionally biased region" description="Polar residues" evidence="1">
    <location>
        <begin position="375"/>
        <end position="385"/>
    </location>
</feature>
<dbReference type="KEGG" id="slb:AWJ20_2019"/>
<organism evidence="3 4">
    <name type="scientific">Sugiyamaella lignohabitans</name>
    <dbReference type="NCBI Taxonomy" id="796027"/>
    <lineage>
        <taxon>Eukaryota</taxon>
        <taxon>Fungi</taxon>
        <taxon>Dikarya</taxon>
        <taxon>Ascomycota</taxon>
        <taxon>Saccharomycotina</taxon>
        <taxon>Dipodascomycetes</taxon>
        <taxon>Dipodascales</taxon>
        <taxon>Trichomonascaceae</taxon>
        <taxon>Sugiyamaella</taxon>
    </lineage>
</organism>
<sequence>MITLSNKFYREHDGSTAKNTKTPITTSLTIDQVLENESEVKLGGKVKTKLHLFRLARLVKQIPTSPPSFTTHSRCAPASASTSNGSSVITSPQPDRVSNADNISSQTNHPPPSSLDDIQIPAVPCAPSTGINIYRSAPSPLPIFRSLKAGRNKEDRPTSSDTKYYQQPNSYPGKFNRQQSDHTVQRSIDSVTCAKTAKHCSTKEELDVLGCSSHNRIGADDCIICTCTLVTSRSCGTTNPDHNVSRLDTQSNIVNNNKNTTFNSNNNSVNRNSDKDKQQNPKTLLEFTERKSADTFPSSHPTLYNFPIKPTVDTSKVHGSPNSSVAVGNPIQTMTSVGKGGFLLSSGPLKRGSRKGSGLGSGSGSTTKTASSTGFQVPTSSSNDVGSIGTGSSGTTLPPSSPPQPSSPNAGSRPESKSLQRSKDTARMAALLMNLRYADETSNISDYGTTLPTDTRVTGSPLTSNGKLMASSLAPSNSHVPKGAPLPLLDTSFGSSHMSHPGSSSPISNANLDSVTGSNHPPSPTVISSTTRARAIRAKARLELQYEMISEYQTGRRRNVMHFPEEPDENKHDVESSDHVKTSENDNNVPSLGDRVKEKYTYNPLQVIRNRVAKKEQGNGYLHYIVNNTAWNFYWHVDVSELVSDYAWRIRYGGNMRDREGKLLYPDRYKPDIRQDQDNDTSGANTSGTGVSDPNNLSTSASKGEELIQRIKSKLSSRPPSGINSNENSDSSWSRSDISDLEDNRANHRRENRQSTSSSRRNSESPTRKVPFESVNNKGRYSTSASQRKLSISNVPLAVDETAADDSLLLEPTKNFAEADQSALTAKRVTPTSVSSTSLPSEQQQDKLAYYANELRYLDMVYELSYLQISRKPYWYVENLNQDTAESMSTEMMALTKQFEGELIPKERQYLANTEQEMRKLQFDLTQDYGSRLDSVLLDSDRILNEVNTSLSLEIRKVGMRLDKLEANAPTLQWMWKLAYMLLEWLLVAFMWLAWGVVVGMRQLRRLVALVYGIVKWLLWCS</sequence>
<feature type="compositionally biased region" description="Polar residues" evidence="1">
    <location>
        <begin position="774"/>
        <end position="787"/>
    </location>
</feature>
<feature type="transmembrane region" description="Helical" evidence="2">
    <location>
        <begin position="974"/>
        <end position="998"/>
    </location>
</feature>
<dbReference type="PANTHER" id="PTHR38426:SF1">
    <property type="entry name" value="MAINTENANCE OF TELOMERE CAPPING PROTEIN 4"/>
    <property type="match status" value="1"/>
</dbReference>
<gene>
    <name evidence="3" type="ORF">AWJ20_2019</name>
</gene>
<protein>
    <submittedName>
        <fullName evidence="3">Uncharacterized protein</fullName>
    </submittedName>
</protein>
<feature type="region of interest" description="Disordered" evidence="1">
    <location>
        <begin position="63"/>
        <end position="121"/>
    </location>
</feature>
<evidence type="ECO:0000256" key="2">
    <source>
        <dbReference type="SAM" id="Phobius"/>
    </source>
</evidence>
<accession>A0A167ETE2</accession>
<feature type="region of interest" description="Disordered" evidence="1">
    <location>
        <begin position="471"/>
        <end position="532"/>
    </location>
</feature>
<feature type="region of interest" description="Disordered" evidence="1">
    <location>
        <begin position="338"/>
        <end position="423"/>
    </location>
</feature>
<feature type="compositionally biased region" description="Basic and acidic residues" evidence="1">
    <location>
        <begin position="761"/>
        <end position="771"/>
    </location>
</feature>
<feature type="compositionally biased region" description="Low complexity" evidence="1">
    <location>
        <begin position="364"/>
        <end position="374"/>
    </location>
</feature>
<dbReference type="PANTHER" id="PTHR38426">
    <property type="entry name" value="MAINTENANCE OF TELOMERE CAPPING PROTEIN 4"/>
    <property type="match status" value="1"/>
</dbReference>
<name>A0A167ETE2_9ASCO</name>
<evidence type="ECO:0000313" key="4">
    <source>
        <dbReference type="Proteomes" id="UP000189580"/>
    </source>
</evidence>
<feature type="compositionally biased region" description="Polar residues" evidence="1">
    <location>
        <begin position="509"/>
        <end position="531"/>
    </location>
</feature>
<feature type="compositionally biased region" description="Low complexity" evidence="1">
    <location>
        <begin position="724"/>
        <end position="736"/>
    </location>
</feature>
<feature type="compositionally biased region" description="Low complexity" evidence="1">
    <location>
        <begin position="254"/>
        <end position="271"/>
    </location>
</feature>
<keyword evidence="2" id="KW-0812">Transmembrane</keyword>
<feature type="region of interest" description="Disordered" evidence="1">
    <location>
        <begin position="557"/>
        <end position="594"/>
    </location>
</feature>
<reference evidence="3 4" key="1">
    <citation type="submission" date="2016-02" db="EMBL/GenBank/DDBJ databases">
        <title>Complete genome sequence and transcriptome regulation of the pentose utilising yeast Sugiyamaella lignohabitans.</title>
        <authorList>
            <person name="Bellasio M."/>
            <person name="Peymann A."/>
            <person name="Valli M."/>
            <person name="Sipitzky M."/>
            <person name="Graf A."/>
            <person name="Sauer M."/>
            <person name="Marx H."/>
            <person name="Mattanovich D."/>
        </authorList>
    </citation>
    <scope>NUCLEOTIDE SEQUENCE [LARGE SCALE GENOMIC DNA]</scope>
    <source>
        <strain evidence="3 4">CBS 10342</strain>
    </source>
</reference>
<feature type="compositionally biased region" description="Basic and acidic residues" evidence="1">
    <location>
        <begin position="563"/>
        <end position="584"/>
    </location>
</feature>
<feature type="region of interest" description="Disordered" evidence="1">
    <location>
        <begin position="148"/>
        <end position="183"/>
    </location>
</feature>
<evidence type="ECO:0000256" key="1">
    <source>
        <dbReference type="SAM" id="MobiDB-lite"/>
    </source>
</evidence>
<keyword evidence="2" id="KW-1133">Transmembrane helix</keyword>
<feature type="region of interest" description="Disordered" evidence="1">
    <location>
        <begin position="254"/>
        <end position="280"/>
    </location>
</feature>
<feature type="compositionally biased region" description="Low complexity" evidence="1">
    <location>
        <begin position="492"/>
        <end position="508"/>
    </location>
</feature>
<dbReference type="AlphaFoldDB" id="A0A167ETE2"/>
<evidence type="ECO:0000313" key="3">
    <source>
        <dbReference type="EMBL" id="ANB14431.1"/>
    </source>
</evidence>
<feature type="compositionally biased region" description="Polar residues" evidence="1">
    <location>
        <begin position="714"/>
        <end position="723"/>
    </location>
</feature>
<keyword evidence="2" id="KW-0472">Membrane</keyword>
<dbReference type="InterPro" id="IPR038769">
    <property type="entry name" value="MTC4"/>
</dbReference>
<feature type="compositionally biased region" description="Polar residues" evidence="1">
    <location>
        <begin position="67"/>
        <end position="93"/>
    </location>
</feature>
<dbReference type="RefSeq" id="XP_018736908.1">
    <property type="nucleotide sequence ID" value="XM_018878945.1"/>
</dbReference>
<keyword evidence="4" id="KW-1185">Reference proteome</keyword>
<feature type="compositionally biased region" description="Polar residues" evidence="1">
    <location>
        <begin position="680"/>
        <end position="702"/>
    </location>
</feature>
<dbReference type="EMBL" id="CP014503">
    <property type="protein sequence ID" value="ANB14431.1"/>
    <property type="molecule type" value="Genomic_DNA"/>
</dbReference>
<feature type="compositionally biased region" description="Polar residues" evidence="1">
    <location>
        <begin position="159"/>
        <end position="178"/>
    </location>
</feature>
<feature type="compositionally biased region" description="Basic and acidic residues" evidence="1">
    <location>
        <begin position="414"/>
        <end position="423"/>
    </location>
</feature>
<dbReference type="GeneID" id="30033885"/>
<dbReference type="Proteomes" id="UP000189580">
    <property type="component" value="Chromosome b"/>
</dbReference>